<comment type="caution">
    <text evidence="1">The sequence shown here is derived from an EMBL/GenBank/DDBJ whole genome shotgun (WGS) entry which is preliminary data.</text>
</comment>
<proteinExistence type="predicted"/>
<dbReference type="EMBL" id="AZMM01016085">
    <property type="protein sequence ID" value="ETJ29380.1"/>
    <property type="molecule type" value="Genomic_DNA"/>
</dbReference>
<evidence type="ECO:0000313" key="1">
    <source>
        <dbReference type="EMBL" id="ETJ29380.1"/>
    </source>
</evidence>
<organism evidence="1">
    <name type="scientific">human gut metagenome</name>
    <dbReference type="NCBI Taxonomy" id="408170"/>
    <lineage>
        <taxon>unclassified sequences</taxon>
        <taxon>metagenomes</taxon>
        <taxon>organismal metagenomes</taxon>
    </lineage>
</organism>
<feature type="non-terminal residue" evidence="1">
    <location>
        <position position="1"/>
    </location>
</feature>
<dbReference type="AlphaFoldDB" id="W1XIT1"/>
<sequence>LLKDNNMLEKYVNKGIDRIVLNFM</sequence>
<name>W1XIT1_9ZZZZ</name>
<reference evidence="1" key="1">
    <citation type="submission" date="2013-12" db="EMBL/GenBank/DDBJ databases">
        <title>A Varibaculum cambriense genome reconstructed from a premature infant gut community with otherwise low bacterial novelty that shifts toward anaerobic metabolism during the third week of life.</title>
        <authorList>
            <person name="Brown C.T."/>
            <person name="Sharon I."/>
            <person name="Thomas B.C."/>
            <person name="Castelle C.J."/>
            <person name="Morowitz M.J."/>
            <person name="Banfield J.F."/>
        </authorList>
    </citation>
    <scope>NUCLEOTIDE SEQUENCE</scope>
</reference>
<accession>W1XIT1</accession>
<gene>
    <name evidence="1" type="ORF">Q604_UNBC16085G0002</name>
</gene>
<protein>
    <submittedName>
        <fullName evidence="1">Uncharacterized protein</fullName>
    </submittedName>
</protein>